<comment type="caution">
    <text evidence="2">The sequence shown here is derived from an EMBL/GenBank/DDBJ whole genome shotgun (WGS) entry which is preliminary data.</text>
</comment>
<organism evidence="2 3">
    <name type="scientific">Forsythia ovata</name>
    <dbReference type="NCBI Taxonomy" id="205694"/>
    <lineage>
        <taxon>Eukaryota</taxon>
        <taxon>Viridiplantae</taxon>
        <taxon>Streptophyta</taxon>
        <taxon>Embryophyta</taxon>
        <taxon>Tracheophyta</taxon>
        <taxon>Spermatophyta</taxon>
        <taxon>Magnoliopsida</taxon>
        <taxon>eudicotyledons</taxon>
        <taxon>Gunneridae</taxon>
        <taxon>Pentapetalae</taxon>
        <taxon>asterids</taxon>
        <taxon>lamiids</taxon>
        <taxon>Lamiales</taxon>
        <taxon>Oleaceae</taxon>
        <taxon>Forsythieae</taxon>
        <taxon>Forsythia</taxon>
    </lineage>
</organism>
<evidence type="ECO:0000313" key="3">
    <source>
        <dbReference type="Proteomes" id="UP001604277"/>
    </source>
</evidence>
<keyword evidence="3" id="KW-1185">Reference proteome</keyword>
<keyword evidence="1" id="KW-1133">Transmembrane helix</keyword>
<feature type="transmembrane region" description="Helical" evidence="1">
    <location>
        <begin position="52"/>
        <end position="73"/>
    </location>
</feature>
<gene>
    <name evidence="2" type="ORF">Fot_49233</name>
</gene>
<protein>
    <submittedName>
        <fullName evidence="2">Uncharacterized protein</fullName>
    </submittedName>
</protein>
<proteinExistence type="predicted"/>
<sequence length="114" mass="13422">MHPWNGCAMLKNCTERKVAVNVINYWNKVNAEKLHRKKSSVVRRTKGSSDHWILTSKIAFAVLLGLWGMEYLIHVRLRNNAINDYGNRYDPRDHNYCNCDSTHNLYKHSVYIMN</sequence>
<dbReference type="EMBL" id="JBFOLJ010000015">
    <property type="protein sequence ID" value="KAL2473497.1"/>
    <property type="molecule type" value="Genomic_DNA"/>
</dbReference>
<reference evidence="3" key="1">
    <citation type="submission" date="2024-07" db="EMBL/GenBank/DDBJ databases">
        <title>Two chromosome-level genome assemblies of Korean endemic species Abeliophyllum distichum and Forsythia ovata (Oleaceae).</title>
        <authorList>
            <person name="Jang H."/>
        </authorList>
    </citation>
    <scope>NUCLEOTIDE SEQUENCE [LARGE SCALE GENOMIC DNA]</scope>
</reference>
<evidence type="ECO:0000313" key="2">
    <source>
        <dbReference type="EMBL" id="KAL2473497.1"/>
    </source>
</evidence>
<keyword evidence="1" id="KW-0472">Membrane</keyword>
<accession>A0ABD1QCI5</accession>
<dbReference type="Proteomes" id="UP001604277">
    <property type="component" value="Unassembled WGS sequence"/>
</dbReference>
<dbReference type="AlphaFoldDB" id="A0ABD1QCI5"/>
<evidence type="ECO:0000256" key="1">
    <source>
        <dbReference type="SAM" id="Phobius"/>
    </source>
</evidence>
<name>A0ABD1QCI5_9LAMI</name>
<keyword evidence="1" id="KW-0812">Transmembrane</keyword>